<organism evidence="6 7">
    <name type="scientific">Arachis hypogaea</name>
    <name type="common">Peanut</name>
    <dbReference type="NCBI Taxonomy" id="3818"/>
    <lineage>
        <taxon>Eukaryota</taxon>
        <taxon>Viridiplantae</taxon>
        <taxon>Streptophyta</taxon>
        <taxon>Embryophyta</taxon>
        <taxon>Tracheophyta</taxon>
        <taxon>Spermatophyta</taxon>
        <taxon>Magnoliopsida</taxon>
        <taxon>eudicotyledons</taxon>
        <taxon>Gunneridae</taxon>
        <taxon>Pentapetalae</taxon>
        <taxon>rosids</taxon>
        <taxon>fabids</taxon>
        <taxon>Fabales</taxon>
        <taxon>Fabaceae</taxon>
        <taxon>Papilionoideae</taxon>
        <taxon>50 kb inversion clade</taxon>
        <taxon>dalbergioids sensu lato</taxon>
        <taxon>Dalbergieae</taxon>
        <taxon>Pterocarpus clade</taxon>
        <taxon>Arachis</taxon>
    </lineage>
</organism>
<comment type="similarity">
    <text evidence="1">Belongs to the peptidase C48 family.</text>
</comment>
<dbReference type="Gene3D" id="3.40.395.10">
    <property type="entry name" value="Adenoviral Proteinase, Chain A"/>
    <property type="match status" value="1"/>
</dbReference>
<dbReference type="PANTHER" id="PTHR12606:SF141">
    <property type="entry name" value="GH15225P-RELATED"/>
    <property type="match status" value="1"/>
</dbReference>
<proteinExistence type="inferred from homology"/>
<dbReference type="Proteomes" id="UP000289738">
    <property type="component" value="Chromosome A09"/>
</dbReference>
<evidence type="ECO:0000256" key="3">
    <source>
        <dbReference type="ARBA" id="ARBA00022801"/>
    </source>
</evidence>
<gene>
    <name evidence="6" type="ORF">Ahy_A09g043360</name>
</gene>
<evidence type="ECO:0000256" key="2">
    <source>
        <dbReference type="ARBA" id="ARBA00022670"/>
    </source>
</evidence>
<evidence type="ECO:0000313" key="7">
    <source>
        <dbReference type="Proteomes" id="UP000289738"/>
    </source>
</evidence>
<evidence type="ECO:0000259" key="5">
    <source>
        <dbReference type="Pfam" id="PF02902"/>
    </source>
</evidence>
<dbReference type="PANTHER" id="PTHR12606">
    <property type="entry name" value="SENTRIN/SUMO-SPECIFIC PROTEASE"/>
    <property type="match status" value="1"/>
</dbReference>
<protein>
    <recommendedName>
        <fullName evidence="5">Ubiquitin-like protease family profile domain-containing protein</fullName>
    </recommendedName>
</protein>
<sequence length="636" mass="71493">MVTLSCESVPLRLRALPKESLQYPLLESYIVESSLCCPFFVLVDGLGRMGFSFYTVKVGKQPGIYTSRRQDTRTGTQRYKIMFGREDINRDNVFRDTESVGACQADDFLYVENIEILLARVCASTGVGPPLFYRRETNVPDKGPLVGFAVVLPSNPLGLAITAEGELSTSENDAREDAAFRGIEGVLNATGKKILDYNYRMVMRVQRQLEDLRHHHTYRDRDRMYQLEMENATLKDQVALFNNMVWRFIGPGYHKAMARKGVIGQFKPIKGGKGGTRSTPSKTSENEAVRGALGLDKEGQTDASENVTSSEDRVLQLLGSIRQSMPMKVKGKLAVEVSTGGDLGTKTVCGRKATSVAHKRVSLQSTTKIPPQAISNPGRNVPTMKCMDLLFPPPEGMEFAGLDVVVAAYIFGKDLLVSEVLILDEHCPVTRGSLQTLCPRQQVIDDIRPPSPVNTSYMLLLQIALSPGHHCPQTLEYIRKNFMGLADNLFKGYVPMHKNNHWYLMIIDFVSSELVYLDSLKVGKETKARRDQMRYVAFFLENMLVDRSFYNDKFNCIFLKPYTFIVVEPEIGQQDERSNDCGVWVAQWMIQSHLHNALRTDIGRMAVDNWDARCRPTVRKAMKHVQDLFGKAAATE</sequence>
<comment type="caution">
    <text evidence="6">The sequence shown here is derived from an EMBL/GenBank/DDBJ whole genome shotgun (WGS) entry which is preliminary data.</text>
</comment>
<dbReference type="GO" id="GO:0006508">
    <property type="term" value="P:proteolysis"/>
    <property type="evidence" value="ECO:0007669"/>
    <property type="project" value="UniProtKB-KW"/>
</dbReference>
<dbReference type="GO" id="GO:0008234">
    <property type="term" value="F:cysteine-type peptidase activity"/>
    <property type="evidence" value="ECO:0007669"/>
    <property type="project" value="UniProtKB-KW"/>
</dbReference>
<evidence type="ECO:0000256" key="1">
    <source>
        <dbReference type="ARBA" id="ARBA00005234"/>
    </source>
</evidence>
<keyword evidence="3" id="KW-0378">Hydrolase</keyword>
<dbReference type="Pfam" id="PF02902">
    <property type="entry name" value="Peptidase_C48"/>
    <property type="match status" value="1"/>
</dbReference>
<dbReference type="InterPro" id="IPR038765">
    <property type="entry name" value="Papain-like_cys_pep_sf"/>
</dbReference>
<dbReference type="AlphaFoldDB" id="A0A445BI29"/>
<feature type="domain" description="Ubiquitin-like protease family profile" evidence="5">
    <location>
        <begin position="493"/>
        <end position="599"/>
    </location>
</feature>
<keyword evidence="2" id="KW-0645">Protease</keyword>
<evidence type="ECO:0000313" key="6">
    <source>
        <dbReference type="EMBL" id="RYR38333.1"/>
    </source>
</evidence>
<reference evidence="6 7" key="1">
    <citation type="submission" date="2019-01" db="EMBL/GenBank/DDBJ databases">
        <title>Sequencing of cultivated peanut Arachis hypogaea provides insights into genome evolution and oil improvement.</title>
        <authorList>
            <person name="Chen X."/>
        </authorList>
    </citation>
    <scope>NUCLEOTIDE SEQUENCE [LARGE SCALE GENOMIC DNA]</scope>
    <source>
        <strain evidence="7">cv. Fuhuasheng</strain>
        <tissue evidence="6">Leaves</tissue>
    </source>
</reference>
<evidence type="ECO:0000256" key="4">
    <source>
        <dbReference type="ARBA" id="ARBA00022807"/>
    </source>
</evidence>
<dbReference type="InterPro" id="IPR003653">
    <property type="entry name" value="Peptidase_C48_C"/>
</dbReference>
<dbReference type="SUPFAM" id="SSF54001">
    <property type="entry name" value="Cysteine proteinases"/>
    <property type="match status" value="1"/>
</dbReference>
<accession>A0A445BI29</accession>
<name>A0A445BI29_ARAHY</name>
<keyword evidence="4" id="KW-0788">Thiol protease</keyword>
<keyword evidence="7" id="KW-1185">Reference proteome</keyword>
<dbReference type="EMBL" id="SDMP01000009">
    <property type="protein sequence ID" value="RYR38333.1"/>
    <property type="molecule type" value="Genomic_DNA"/>
</dbReference>